<feature type="transmembrane region" description="Helical" evidence="8">
    <location>
        <begin position="60"/>
        <end position="80"/>
    </location>
</feature>
<evidence type="ECO:0000256" key="1">
    <source>
        <dbReference type="ARBA" id="ARBA00004141"/>
    </source>
</evidence>
<keyword evidence="11" id="KW-1185">Reference proteome</keyword>
<evidence type="ECO:0000256" key="2">
    <source>
        <dbReference type="ARBA" id="ARBA00010992"/>
    </source>
</evidence>
<feature type="transmembrane region" description="Helical" evidence="8">
    <location>
        <begin position="274"/>
        <end position="292"/>
    </location>
</feature>
<feature type="compositionally biased region" description="Polar residues" evidence="7">
    <location>
        <begin position="521"/>
        <end position="530"/>
    </location>
</feature>
<feature type="transmembrane region" description="Helical" evidence="8">
    <location>
        <begin position="340"/>
        <end position="360"/>
    </location>
</feature>
<evidence type="ECO:0000256" key="6">
    <source>
        <dbReference type="ARBA" id="ARBA00023136"/>
    </source>
</evidence>
<gene>
    <name evidence="10" type="ORF">B7463_g11869</name>
</gene>
<dbReference type="AlphaFoldDB" id="A0A3E2GTU0"/>
<keyword evidence="5 8" id="KW-1133">Transmembrane helix</keyword>
<evidence type="ECO:0000259" key="9">
    <source>
        <dbReference type="PROSITE" id="PS50850"/>
    </source>
</evidence>
<evidence type="ECO:0000313" key="10">
    <source>
        <dbReference type="EMBL" id="RFU24468.1"/>
    </source>
</evidence>
<feature type="transmembrane region" description="Helical" evidence="8">
    <location>
        <begin position="411"/>
        <end position="430"/>
    </location>
</feature>
<dbReference type="GO" id="GO:0016020">
    <property type="term" value="C:membrane"/>
    <property type="evidence" value="ECO:0007669"/>
    <property type="project" value="UniProtKB-SubCell"/>
</dbReference>
<dbReference type="EMBL" id="NCSJ02000443">
    <property type="protein sequence ID" value="RFU24468.1"/>
    <property type="molecule type" value="Genomic_DNA"/>
</dbReference>
<dbReference type="InterPro" id="IPR005829">
    <property type="entry name" value="Sugar_transporter_CS"/>
</dbReference>
<feature type="region of interest" description="Disordered" evidence="7">
    <location>
        <begin position="496"/>
        <end position="539"/>
    </location>
</feature>
<evidence type="ECO:0000313" key="11">
    <source>
        <dbReference type="Proteomes" id="UP000258309"/>
    </source>
</evidence>
<feature type="non-terminal residue" evidence="10">
    <location>
        <position position="1"/>
    </location>
</feature>
<dbReference type="InterPro" id="IPR005828">
    <property type="entry name" value="MFS_sugar_transport-like"/>
</dbReference>
<keyword evidence="6 8" id="KW-0472">Membrane</keyword>
<evidence type="ECO:0000256" key="8">
    <source>
        <dbReference type="SAM" id="Phobius"/>
    </source>
</evidence>
<sequence>MGRGRNRYATSVALFAALGSVTYGYGASIIAQTIGQPQFYATFNLAQEGPGLSHTNTITGLMNGLFSTGGALGALSTAYTAEAFGRLRTIQLACIVCIIGAALMTGAANIAMFLASRFIMGWGIGQIVCAVPLYQAELSTPKHRGLHVGFHGIALASGYTLTGFVGFGCYYASTTSFQWQFPFAVQLIPVIILLAGSWALPESPRWLLSKGRRYLAWRNLQRLHHDPQDPEDTFARKEFYQMTQQYALELHRRSQMNIVHWWDFFKRASFRKRLVVGMGAQMINVCTGNLVVNNYQVQLYQQLGVKGGIPILLIACWNIVGICGNSTSAFLLMDKFGRKGFYMVGIAGTTISLCFEAALTKYYVQTHSTNRVGLGFGVFLIFFYVAFYASCMDNQQYVMVTETFAMESRSLGVALSLFAQFAGTALFVGVAPTSFASIGWKFYLVFICIDVFSLILVWKVFPETKNLSLEEIDELYGDPVAVHLEASPRYEGEELEKHIRTMRLPTKEDDGSRLSSVKADPSQNATSTTSVKEEPTKAE</sequence>
<dbReference type="PANTHER" id="PTHR48022:SF38">
    <property type="entry name" value="MAJOR FACILITATOR SUPERFAMILY (MFS) PROFILE DOMAIN-CONTAINING PROTEIN-RELATED"/>
    <property type="match status" value="1"/>
</dbReference>
<feature type="transmembrane region" description="Helical" evidence="8">
    <location>
        <begin position="92"/>
        <end position="113"/>
    </location>
</feature>
<dbReference type="GO" id="GO:0005351">
    <property type="term" value="F:carbohydrate:proton symporter activity"/>
    <property type="evidence" value="ECO:0007669"/>
    <property type="project" value="TreeGrafter"/>
</dbReference>
<name>A0A3E2GTU0_SCYLI</name>
<accession>A0A3E2GTU0</accession>
<comment type="subcellular location">
    <subcellularLocation>
        <location evidence="1">Membrane</location>
        <topology evidence="1">Multi-pass membrane protein</topology>
    </subcellularLocation>
</comment>
<proteinExistence type="inferred from homology"/>
<feature type="transmembrane region" description="Helical" evidence="8">
    <location>
        <begin position="372"/>
        <end position="390"/>
    </location>
</feature>
<comment type="caution">
    <text evidence="10">The sequence shown here is derived from an EMBL/GenBank/DDBJ whole genome shotgun (WGS) entry which is preliminary data.</text>
</comment>
<keyword evidence="3" id="KW-0813">Transport</keyword>
<feature type="transmembrane region" description="Helical" evidence="8">
    <location>
        <begin position="179"/>
        <end position="200"/>
    </location>
</feature>
<protein>
    <recommendedName>
        <fullName evidence="9">Major facilitator superfamily (MFS) profile domain-containing protein</fullName>
    </recommendedName>
</protein>
<dbReference type="OrthoDB" id="6612291at2759"/>
<dbReference type="InterPro" id="IPR020846">
    <property type="entry name" value="MFS_dom"/>
</dbReference>
<dbReference type="PANTHER" id="PTHR48022">
    <property type="entry name" value="PLASTIDIC GLUCOSE TRANSPORTER 4"/>
    <property type="match status" value="1"/>
</dbReference>
<dbReference type="Gene3D" id="1.20.1250.20">
    <property type="entry name" value="MFS general substrate transporter like domains"/>
    <property type="match status" value="1"/>
</dbReference>
<dbReference type="InterPro" id="IPR003663">
    <property type="entry name" value="Sugar/inositol_transpt"/>
</dbReference>
<dbReference type="PROSITE" id="PS50850">
    <property type="entry name" value="MFS"/>
    <property type="match status" value="1"/>
</dbReference>
<evidence type="ECO:0000256" key="7">
    <source>
        <dbReference type="SAM" id="MobiDB-lite"/>
    </source>
</evidence>
<organism evidence="10 11">
    <name type="scientific">Scytalidium lignicola</name>
    <name type="common">Hyphomycete</name>
    <dbReference type="NCBI Taxonomy" id="5539"/>
    <lineage>
        <taxon>Eukaryota</taxon>
        <taxon>Fungi</taxon>
        <taxon>Dikarya</taxon>
        <taxon>Ascomycota</taxon>
        <taxon>Pezizomycotina</taxon>
        <taxon>Leotiomycetes</taxon>
        <taxon>Leotiomycetes incertae sedis</taxon>
        <taxon>Scytalidium</taxon>
    </lineage>
</organism>
<feature type="transmembrane region" description="Helical" evidence="8">
    <location>
        <begin position="119"/>
        <end position="136"/>
    </location>
</feature>
<evidence type="ECO:0000256" key="4">
    <source>
        <dbReference type="ARBA" id="ARBA00022692"/>
    </source>
</evidence>
<dbReference type="Pfam" id="PF00083">
    <property type="entry name" value="Sugar_tr"/>
    <property type="match status" value="1"/>
</dbReference>
<comment type="similarity">
    <text evidence="2">Belongs to the major facilitator superfamily. Sugar transporter (TC 2.A.1.1) family.</text>
</comment>
<feature type="transmembrane region" description="Helical" evidence="8">
    <location>
        <begin position="148"/>
        <end position="173"/>
    </location>
</feature>
<keyword evidence="4 8" id="KW-0812">Transmembrane</keyword>
<dbReference type="InterPro" id="IPR050360">
    <property type="entry name" value="MFS_Sugar_Transporters"/>
</dbReference>
<dbReference type="InterPro" id="IPR036259">
    <property type="entry name" value="MFS_trans_sf"/>
</dbReference>
<feature type="non-terminal residue" evidence="10">
    <location>
        <position position="539"/>
    </location>
</feature>
<feature type="domain" description="Major facilitator superfamily (MFS) profile" evidence="9">
    <location>
        <begin position="12"/>
        <end position="465"/>
    </location>
</feature>
<evidence type="ECO:0000256" key="5">
    <source>
        <dbReference type="ARBA" id="ARBA00022989"/>
    </source>
</evidence>
<reference evidence="10 11" key="1">
    <citation type="submission" date="2018-05" db="EMBL/GenBank/DDBJ databases">
        <title>Draft genome sequence of Scytalidium lignicola DSM 105466, a ubiquitous saprotrophic fungus.</title>
        <authorList>
            <person name="Buettner E."/>
            <person name="Gebauer A.M."/>
            <person name="Hofrichter M."/>
            <person name="Liers C."/>
            <person name="Kellner H."/>
        </authorList>
    </citation>
    <scope>NUCLEOTIDE SEQUENCE [LARGE SCALE GENOMIC DNA]</scope>
    <source>
        <strain evidence="10 11">DSM 105466</strain>
    </source>
</reference>
<feature type="transmembrane region" description="Helical" evidence="8">
    <location>
        <begin position="312"/>
        <end position="333"/>
    </location>
</feature>
<dbReference type="PRINTS" id="PR00171">
    <property type="entry name" value="SUGRTRNSPORT"/>
</dbReference>
<evidence type="ECO:0000256" key="3">
    <source>
        <dbReference type="ARBA" id="ARBA00022448"/>
    </source>
</evidence>
<dbReference type="SUPFAM" id="SSF103473">
    <property type="entry name" value="MFS general substrate transporter"/>
    <property type="match status" value="1"/>
</dbReference>
<dbReference type="OMA" id="IMWSCDY"/>
<dbReference type="PROSITE" id="PS00216">
    <property type="entry name" value="SUGAR_TRANSPORT_1"/>
    <property type="match status" value="1"/>
</dbReference>
<feature type="compositionally biased region" description="Basic and acidic residues" evidence="7">
    <location>
        <begin position="496"/>
        <end position="512"/>
    </location>
</feature>
<dbReference type="Proteomes" id="UP000258309">
    <property type="component" value="Unassembled WGS sequence"/>
</dbReference>
<feature type="transmembrane region" description="Helical" evidence="8">
    <location>
        <begin position="442"/>
        <end position="461"/>
    </location>
</feature>